<dbReference type="SUPFAM" id="SSF51316">
    <property type="entry name" value="Mss4-like"/>
    <property type="match status" value="1"/>
</dbReference>
<keyword evidence="2" id="KW-0479">Metal-binding</keyword>
<feature type="domain" description="CENP-V/GFA" evidence="5">
    <location>
        <begin position="4"/>
        <end position="106"/>
    </location>
</feature>
<dbReference type="GO" id="GO:0016846">
    <property type="term" value="F:carbon-sulfur lyase activity"/>
    <property type="evidence" value="ECO:0007669"/>
    <property type="project" value="InterPro"/>
</dbReference>
<dbReference type="PANTHER" id="PTHR33337:SF40">
    <property type="entry name" value="CENP-V_GFA DOMAIN-CONTAINING PROTEIN-RELATED"/>
    <property type="match status" value="1"/>
</dbReference>
<evidence type="ECO:0000256" key="3">
    <source>
        <dbReference type="ARBA" id="ARBA00022833"/>
    </source>
</evidence>
<reference evidence="6 7" key="1">
    <citation type="submission" date="2018-05" db="EMBL/GenBank/DDBJ databases">
        <title>Zavarzinia sp. HR-AS.</title>
        <authorList>
            <person name="Lee Y."/>
            <person name="Jeon C.O."/>
        </authorList>
    </citation>
    <scope>NUCLEOTIDE SEQUENCE [LARGE SCALE GENOMIC DNA]</scope>
    <source>
        <strain evidence="6 7">HR-AS</strain>
    </source>
</reference>
<comment type="similarity">
    <text evidence="1">Belongs to the Gfa family.</text>
</comment>
<evidence type="ECO:0000256" key="1">
    <source>
        <dbReference type="ARBA" id="ARBA00005495"/>
    </source>
</evidence>
<evidence type="ECO:0000256" key="4">
    <source>
        <dbReference type="ARBA" id="ARBA00023239"/>
    </source>
</evidence>
<dbReference type="Proteomes" id="UP000245461">
    <property type="component" value="Unassembled WGS sequence"/>
</dbReference>
<keyword evidence="4" id="KW-0456">Lyase</keyword>
<gene>
    <name evidence="6" type="ORF">DKG74_02920</name>
</gene>
<protein>
    <submittedName>
        <fullName evidence="6">Aldehyde-activating protein</fullName>
    </submittedName>
</protein>
<dbReference type="PANTHER" id="PTHR33337">
    <property type="entry name" value="GFA DOMAIN-CONTAINING PROTEIN"/>
    <property type="match status" value="1"/>
</dbReference>
<evidence type="ECO:0000259" key="5">
    <source>
        <dbReference type="PROSITE" id="PS51891"/>
    </source>
</evidence>
<dbReference type="RefSeq" id="WP_109902383.1">
    <property type="nucleotide sequence ID" value="NZ_QGLE01000001.1"/>
</dbReference>
<accession>A0A317EFS8</accession>
<sequence length="135" mass="14126">MSDYKGGCLCGSVRYTLAQAPVATMVCHCTHCQKSTGTAFSVVALVPEPAFECTGELKTYADMGDSGNAVSRSFCPNCGSPVTTTAMTLPGMVIVKAGTFDDTSWLQPSAEIFCASSQSWVPHVEGAAHHARMPG</sequence>
<keyword evidence="3" id="KW-0862">Zinc</keyword>
<keyword evidence="7" id="KW-1185">Reference proteome</keyword>
<dbReference type="GO" id="GO:0046872">
    <property type="term" value="F:metal ion binding"/>
    <property type="evidence" value="ECO:0007669"/>
    <property type="project" value="UniProtKB-KW"/>
</dbReference>
<proteinExistence type="inferred from homology"/>
<dbReference type="EMBL" id="QGLE01000001">
    <property type="protein sequence ID" value="PWR25918.1"/>
    <property type="molecule type" value="Genomic_DNA"/>
</dbReference>
<dbReference type="Pfam" id="PF04828">
    <property type="entry name" value="GFA"/>
    <property type="match status" value="1"/>
</dbReference>
<comment type="caution">
    <text evidence="6">The sequence shown here is derived from an EMBL/GenBank/DDBJ whole genome shotgun (WGS) entry which is preliminary data.</text>
</comment>
<evidence type="ECO:0000313" key="6">
    <source>
        <dbReference type="EMBL" id="PWR25918.1"/>
    </source>
</evidence>
<dbReference type="AlphaFoldDB" id="A0A317EFS8"/>
<dbReference type="InterPro" id="IPR011057">
    <property type="entry name" value="Mss4-like_sf"/>
</dbReference>
<evidence type="ECO:0000313" key="7">
    <source>
        <dbReference type="Proteomes" id="UP000245461"/>
    </source>
</evidence>
<evidence type="ECO:0000256" key="2">
    <source>
        <dbReference type="ARBA" id="ARBA00022723"/>
    </source>
</evidence>
<organism evidence="6 7">
    <name type="scientific">Zavarzinia aquatilis</name>
    <dbReference type="NCBI Taxonomy" id="2211142"/>
    <lineage>
        <taxon>Bacteria</taxon>
        <taxon>Pseudomonadati</taxon>
        <taxon>Pseudomonadota</taxon>
        <taxon>Alphaproteobacteria</taxon>
        <taxon>Rhodospirillales</taxon>
        <taxon>Zavarziniaceae</taxon>
        <taxon>Zavarzinia</taxon>
    </lineage>
</organism>
<dbReference type="Gene3D" id="3.90.1590.10">
    <property type="entry name" value="glutathione-dependent formaldehyde- activating enzyme (gfa)"/>
    <property type="match status" value="1"/>
</dbReference>
<name>A0A317EFS8_9PROT</name>
<dbReference type="OrthoDB" id="9807246at2"/>
<dbReference type="PROSITE" id="PS51891">
    <property type="entry name" value="CENP_V_GFA"/>
    <property type="match status" value="1"/>
</dbReference>
<dbReference type="InterPro" id="IPR006913">
    <property type="entry name" value="CENP-V/GFA"/>
</dbReference>